<comment type="caution">
    <text evidence="9">The sequence shown here is derived from an EMBL/GenBank/DDBJ whole genome shotgun (WGS) entry which is preliminary data.</text>
</comment>
<evidence type="ECO:0000256" key="7">
    <source>
        <dbReference type="SAM" id="Phobius"/>
    </source>
</evidence>
<proteinExistence type="inferred from homology"/>
<keyword evidence="7" id="KW-1133">Transmembrane helix</keyword>
<gene>
    <name evidence="9" type="ORF">DXF85_16400</name>
</gene>
<dbReference type="AlphaFoldDB" id="A0A6N6K2V7"/>
<keyword evidence="7" id="KW-0472">Membrane</keyword>
<keyword evidence="7" id="KW-0812">Transmembrane</keyword>
<feature type="domain" description="Translocator protein BipB-like C-terminal" evidence="8">
    <location>
        <begin position="311"/>
        <end position="585"/>
    </location>
</feature>
<evidence type="ECO:0000313" key="10">
    <source>
        <dbReference type="Proteomes" id="UP000468420"/>
    </source>
</evidence>
<organism evidence="9 10">
    <name type="scientific">Citrobacter pasteurii</name>
    <dbReference type="NCBI Taxonomy" id="1563222"/>
    <lineage>
        <taxon>Bacteria</taxon>
        <taxon>Pseudomonadati</taxon>
        <taxon>Pseudomonadota</taxon>
        <taxon>Gammaproteobacteria</taxon>
        <taxon>Enterobacterales</taxon>
        <taxon>Enterobacteriaceae</taxon>
        <taxon>Citrobacter</taxon>
    </lineage>
</organism>
<dbReference type="EMBL" id="QRDC01000013">
    <property type="protein sequence ID" value="KAA1276920.1"/>
    <property type="molecule type" value="Genomic_DNA"/>
</dbReference>
<evidence type="ECO:0000313" key="9">
    <source>
        <dbReference type="EMBL" id="KAA1276920.1"/>
    </source>
</evidence>
<keyword evidence="2" id="KW-1043">Host membrane</keyword>
<dbReference type="Proteomes" id="UP000468420">
    <property type="component" value="Unassembled WGS sequence"/>
</dbReference>
<evidence type="ECO:0000256" key="4">
    <source>
        <dbReference type="ARBA" id="ARBA00035640"/>
    </source>
</evidence>
<dbReference type="RefSeq" id="WP_149692050.1">
    <property type="nucleotide sequence ID" value="NZ_QRDC01000013.1"/>
</dbReference>
<dbReference type="InterPro" id="IPR006972">
    <property type="entry name" value="BipB-like_C"/>
</dbReference>
<evidence type="ECO:0000256" key="3">
    <source>
        <dbReference type="ARBA" id="ARBA00023026"/>
    </source>
</evidence>
<protein>
    <submittedName>
        <fullName evidence="9">Pathogenicity island 1 effector protein SipB</fullName>
    </submittedName>
</protein>
<feature type="region of interest" description="Disordered" evidence="6">
    <location>
        <begin position="15"/>
        <end position="44"/>
    </location>
</feature>
<dbReference type="Pfam" id="PF04888">
    <property type="entry name" value="SseC"/>
    <property type="match status" value="1"/>
</dbReference>
<keyword evidence="5" id="KW-0175">Coiled coil</keyword>
<feature type="transmembrane region" description="Helical" evidence="7">
    <location>
        <begin position="441"/>
        <end position="462"/>
    </location>
</feature>
<feature type="transmembrane region" description="Helical" evidence="7">
    <location>
        <begin position="368"/>
        <end position="397"/>
    </location>
</feature>
<evidence type="ECO:0000259" key="8">
    <source>
        <dbReference type="Pfam" id="PF04888"/>
    </source>
</evidence>
<evidence type="ECO:0000256" key="2">
    <source>
        <dbReference type="ARBA" id="ARBA00022870"/>
    </source>
</evidence>
<name>A0A6N6K2V7_9ENTR</name>
<accession>A0A6N6K2V7</accession>
<dbReference type="GO" id="GO:0033644">
    <property type="term" value="C:host cell membrane"/>
    <property type="evidence" value="ECO:0007669"/>
    <property type="project" value="UniProtKB-SubCell"/>
</dbReference>
<evidence type="ECO:0000256" key="5">
    <source>
        <dbReference type="SAM" id="Coils"/>
    </source>
</evidence>
<comment type="similarity">
    <text evidence="4">Belongs to the SctE/SipB/YopB family.</text>
</comment>
<feature type="compositionally biased region" description="Basic and acidic residues" evidence="6">
    <location>
        <begin position="21"/>
        <end position="32"/>
    </location>
</feature>
<evidence type="ECO:0000256" key="1">
    <source>
        <dbReference type="ARBA" id="ARBA00004301"/>
    </source>
</evidence>
<sequence length="592" mass="62829">MYGITNKPVTLVTQQVTSEGDVERATTEKKDISSTSSSDGNAAQKIVQEKLVTRAEKLAMTSESWKPTLRSPESVTLRSSLQAESQSGETNSAMSGGNTQSSTYSLAEVLATLAVKLGDSTVVGQMFRATATQLMGSAASAALIQKSQGVENAQQELTQANSAYSEAIKAENEANDNLLQVETSLNNAKLSLDDAQDALTSAQIAYNDALNAIYSTDEEKTLAINTAADRVTSAQQAVDVAADEYQQAIDARSKAQTAATDATKNAQQKQQAVITATQMLKVAQDALESATVSPQVVNNDNTGSINRVDLMMAQLVTILGKCNEETLKTNMELAKSQQSAKQAELAKETEKSDKIAEKQKRMHKIFGALGKVLMAVTMIAGAISALFTGGVMAILFVASTALMILDQITKAATGESFMGKAMNAVVSELAKMFEAMGADELVASILASITMLLAAIAATVVLGKGAKFLGNKFASNMTNSILRGLSNHGASGAGSVVKMVSKHTFRTSLAASEINNGAYSITSGVYEQQRDDISAKLIEIMKDNDFVKKFMDMIVENYSNTMKTMNAIIKNETEASGMSMQVGKQILAHTRA</sequence>
<feature type="region of interest" description="Disordered" evidence="6">
    <location>
        <begin position="61"/>
        <end position="100"/>
    </location>
</feature>
<feature type="coiled-coil region" evidence="5">
    <location>
        <begin position="150"/>
        <end position="205"/>
    </location>
</feature>
<dbReference type="Gene3D" id="1.20.120.330">
    <property type="entry name" value="Nucleotidyltransferases domain 2"/>
    <property type="match status" value="1"/>
</dbReference>
<comment type="subcellular location">
    <subcellularLocation>
        <location evidence="1">Host membrane</location>
        <topology evidence="1">Multi-pass membrane protein</topology>
    </subcellularLocation>
</comment>
<keyword evidence="3" id="KW-0843">Virulence</keyword>
<evidence type="ECO:0000256" key="6">
    <source>
        <dbReference type="SAM" id="MobiDB-lite"/>
    </source>
</evidence>
<reference evidence="9 10" key="1">
    <citation type="submission" date="2018-08" db="EMBL/GenBank/DDBJ databases">
        <title>Complete genomic analysis of a Citrobacter pasteurii isolated from cockles (Cerastoderma edule) containing a new chromosomic qnrB allele.</title>
        <authorList>
            <person name="Rodrigues A."/>
            <person name="Baptista T."/>
            <person name="Quesada A."/>
            <person name="Campos M.J."/>
        </authorList>
    </citation>
    <scope>NUCLEOTIDE SEQUENCE [LARGE SCALE GENOMIC DNA]</scope>
    <source>
        <strain evidence="9 10">BA18</strain>
    </source>
</reference>